<dbReference type="Gene3D" id="2.40.160.10">
    <property type="entry name" value="Porin"/>
    <property type="match status" value="1"/>
</dbReference>
<evidence type="ECO:0000256" key="1">
    <source>
        <dbReference type="ARBA" id="ARBA00007780"/>
    </source>
</evidence>
<dbReference type="CDD" id="cd07306">
    <property type="entry name" value="Porin3_VDAC"/>
    <property type="match status" value="1"/>
</dbReference>
<dbReference type="GO" id="GO:0015288">
    <property type="term" value="F:porin activity"/>
    <property type="evidence" value="ECO:0007669"/>
    <property type="project" value="UniProtKB-KW"/>
</dbReference>
<accession>A0A1E3Q3I5</accession>
<keyword evidence="3" id="KW-0626">Porin</keyword>
<evidence type="ECO:0008006" key="6">
    <source>
        <dbReference type="Google" id="ProtNLM"/>
    </source>
</evidence>
<dbReference type="OrthoDB" id="7827681at2759"/>
<dbReference type="Proteomes" id="UP000094385">
    <property type="component" value="Unassembled WGS sequence"/>
</dbReference>
<dbReference type="EMBL" id="KV454296">
    <property type="protein sequence ID" value="ODQ72118.1"/>
    <property type="molecule type" value="Genomic_DNA"/>
</dbReference>
<dbReference type="InterPro" id="IPR023614">
    <property type="entry name" value="Porin_dom_sf"/>
</dbReference>
<dbReference type="InterPro" id="IPR001925">
    <property type="entry name" value="Porin_Euk"/>
</dbReference>
<dbReference type="STRING" id="675824.A0A1E3Q3I5"/>
<evidence type="ECO:0000313" key="5">
    <source>
        <dbReference type="Proteomes" id="UP000094385"/>
    </source>
</evidence>
<keyword evidence="2" id="KW-0472">Membrane</keyword>
<dbReference type="GO" id="GO:0008308">
    <property type="term" value="F:voltage-gated monoatomic anion channel activity"/>
    <property type="evidence" value="ECO:0007669"/>
    <property type="project" value="InterPro"/>
</dbReference>
<dbReference type="GO" id="GO:0005741">
    <property type="term" value="C:mitochondrial outer membrane"/>
    <property type="evidence" value="ECO:0007669"/>
    <property type="project" value="InterPro"/>
</dbReference>
<dbReference type="AlphaFoldDB" id="A0A1E3Q3I5"/>
<keyword evidence="5" id="KW-1185">Reference proteome</keyword>
<dbReference type="PANTHER" id="PTHR11743:SF70">
    <property type="entry name" value="GH26960P-RELATED"/>
    <property type="match status" value="1"/>
</dbReference>
<sequence length="282" mass="29274">MSVAAFSDIAKKPNDLLTRDFFHLSPASLDVKTSADNGVTFTARGKSSPKDGSISGALEAKYTDKSGIALTQSWSTSNAIDTKFELPPLIPNLTSNVATTFIPSSGSTNAKLSLAYKQPLFQSNAVVDILKGPTFTTNFSFGKAGVIAGGEISYDVPVGRVTNYAAGLGYGAGNFAVALTAVNKLSIISAAYYTKATPAVEVGAKATLDTKSTSQVNVELGAKYTIDATTSAKVKISNTGLVSLGYLQTIHPGVKLGLGAAVDTQRLAEPAHKLGFSFSFEA</sequence>
<keyword evidence="2" id="KW-0812">Transmembrane</keyword>
<name>A0A1E3Q3I5_LIPST</name>
<dbReference type="InterPro" id="IPR027246">
    <property type="entry name" value="Porin_Euk/Tom40"/>
</dbReference>
<dbReference type="PRINTS" id="PR00185">
    <property type="entry name" value="EUKARYTPORIN"/>
</dbReference>
<evidence type="ECO:0000313" key="4">
    <source>
        <dbReference type="EMBL" id="ODQ72118.1"/>
    </source>
</evidence>
<comment type="similarity">
    <text evidence="1">Belongs to the eukaryotic mitochondrial porin family.</text>
</comment>
<evidence type="ECO:0000256" key="2">
    <source>
        <dbReference type="ARBA" id="ARBA00022452"/>
    </source>
</evidence>
<keyword evidence="2" id="KW-1134">Transmembrane beta strand</keyword>
<dbReference type="PANTHER" id="PTHR11743">
    <property type="entry name" value="VOLTAGE-DEPENDENT ANION-SELECTIVE CHANNEL"/>
    <property type="match status" value="1"/>
</dbReference>
<reference evidence="4 5" key="1">
    <citation type="journal article" date="2016" name="Proc. Natl. Acad. Sci. U.S.A.">
        <title>Comparative genomics of biotechnologically important yeasts.</title>
        <authorList>
            <person name="Riley R."/>
            <person name="Haridas S."/>
            <person name="Wolfe K.H."/>
            <person name="Lopes M.R."/>
            <person name="Hittinger C.T."/>
            <person name="Goeker M."/>
            <person name="Salamov A.A."/>
            <person name="Wisecaver J.H."/>
            <person name="Long T.M."/>
            <person name="Calvey C.H."/>
            <person name="Aerts A.L."/>
            <person name="Barry K.W."/>
            <person name="Choi C."/>
            <person name="Clum A."/>
            <person name="Coughlan A.Y."/>
            <person name="Deshpande S."/>
            <person name="Douglass A.P."/>
            <person name="Hanson S.J."/>
            <person name="Klenk H.-P."/>
            <person name="LaButti K.M."/>
            <person name="Lapidus A."/>
            <person name="Lindquist E.A."/>
            <person name="Lipzen A.M."/>
            <person name="Meier-Kolthoff J.P."/>
            <person name="Ohm R.A."/>
            <person name="Otillar R.P."/>
            <person name="Pangilinan J.L."/>
            <person name="Peng Y."/>
            <person name="Rokas A."/>
            <person name="Rosa C.A."/>
            <person name="Scheuner C."/>
            <person name="Sibirny A.A."/>
            <person name="Slot J.C."/>
            <person name="Stielow J.B."/>
            <person name="Sun H."/>
            <person name="Kurtzman C.P."/>
            <person name="Blackwell M."/>
            <person name="Grigoriev I.V."/>
            <person name="Jeffries T.W."/>
        </authorList>
    </citation>
    <scope>NUCLEOTIDE SEQUENCE [LARGE SCALE GENOMIC DNA]</scope>
    <source>
        <strain evidence="4 5">NRRL Y-11557</strain>
    </source>
</reference>
<protein>
    <recommendedName>
        <fullName evidence="6">Mitochondrial outer membrane protein porin</fullName>
    </recommendedName>
</protein>
<evidence type="ECO:0000256" key="3">
    <source>
        <dbReference type="ARBA" id="ARBA00023114"/>
    </source>
</evidence>
<dbReference type="Pfam" id="PF01459">
    <property type="entry name" value="Porin_3"/>
    <property type="match status" value="1"/>
</dbReference>
<dbReference type="GO" id="GO:0046930">
    <property type="term" value="C:pore complex"/>
    <property type="evidence" value="ECO:0007669"/>
    <property type="project" value="UniProtKB-KW"/>
</dbReference>
<keyword evidence="3" id="KW-0406">Ion transport</keyword>
<keyword evidence="3" id="KW-0813">Transport</keyword>
<gene>
    <name evidence="4" type="ORF">LIPSTDRAFT_4465</name>
</gene>
<organism evidence="4 5">
    <name type="scientific">Lipomyces starkeyi NRRL Y-11557</name>
    <dbReference type="NCBI Taxonomy" id="675824"/>
    <lineage>
        <taxon>Eukaryota</taxon>
        <taxon>Fungi</taxon>
        <taxon>Dikarya</taxon>
        <taxon>Ascomycota</taxon>
        <taxon>Saccharomycotina</taxon>
        <taxon>Lipomycetes</taxon>
        <taxon>Lipomycetales</taxon>
        <taxon>Lipomycetaceae</taxon>
        <taxon>Lipomyces</taxon>
    </lineage>
</organism>
<proteinExistence type="inferred from homology"/>